<gene>
    <name evidence="2" type="primary">CH076</name>
</gene>
<evidence type="ECO:0000256" key="1">
    <source>
        <dbReference type="SAM" id="MobiDB-lite"/>
    </source>
</evidence>
<dbReference type="Gene3D" id="1.25.40.10">
    <property type="entry name" value="Tetratricopeptide repeat domain"/>
    <property type="match status" value="1"/>
</dbReference>
<dbReference type="EMBL" id="BT080770">
    <property type="protein sequence ID" value="ACO15194.1"/>
    <property type="molecule type" value="mRNA"/>
</dbReference>
<name>C1C1P1_CALCM</name>
<evidence type="ECO:0000313" key="2">
    <source>
        <dbReference type="EMBL" id="ACO15194.1"/>
    </source>
</evidence>
<dbReference type="Pfam" id="PF17826">
    <property type="entry name" value="DUF5588"/>
    <property type="match status" value="1"/>
</dbReference>
<dbReference type="PANTHER" id="PTHR31919">
    <property type="entry name" value="ZINC FINGERS AND HOMEOBOXES PROTEIN 1, ISOFORM 2"/>
    <property type="match status" value="1"/>
</dbReference>
<dbReference type="PANTHER" id="PTHR31919:SF1">
    <property type="entry name" value="ZINC FINGERS AND HOMEOBOXES PROTEIN 1, ISOFORM 2"/>
    <property type="match status" value="1"/>
</dbReference>
<protein>
    <submittedName>
        <fullName evidence="2">C8orf76 homolog</fullName>
    </submittedName>
</protein>
<reference evidence="2" key="1">
    <citation type="submission" date="2009-03" db="EMBL/GenBank/DDBJ databases">
        <title>Caligus clemensi ESTs and full-length cDNAs.</title>
        <authorList>
            <person name="Yasuike M."/>
            <person name="von Schalburg K."/>
            <person name="Cooper G."/>
            <person name="Leong J."/>
            <person name="Jones S.R.M."/>
            <person name="Koop B.F."/>
        </authorList>
    </citation>
    <scope>NUCLEOTIDE SEQUENCE</scope>
    <source>
        <tissue evidence="2">Whole</tissue>
    </source>
</reference>
<organism evidence="2">
    <name type="scientific">Caligus clemensi</name>
    <name type="common">Sea louse</name>
    <dbReference type="NCBI Taxonomy" id="344056"/>
    <lineage>
        <taxon>Eukaryota</taxon>
        <taxon>Metazoa</taxon>
        <taxon>Ecdysozoa</taxon>
        <taxon>Arthropoda</taxon>
        <taxon>Crustacea</taxon>
        <taxon>Multicrustacea</taxon>
        <taxon>Hexanauplia</taxon>
        <taxon>Copepoda</taxon>
        <taxon>Siphonostomatoida</taxon>
        <taxon>Caligidae</taxon>
        <taxon>Caligus</taxon>
    </lineage>
</organism>
<proteinExistence type="evidence at transcript level"/>
<dbReference type="SUPFAM" id="SSF48452">
    <property type="entry name" value="TPR-like"/>
    <property type="match status" value="1"/>
</dbReference>
<accession>C1C1P1</accession>
<dbReference type="InterPro" id="IPR011990">
    <property type="entry name" value="TPR-like_helical_dom_sf"/>
</dbReference>
<dbReference type="AlphaFoldDB" id="C1C1P1"/>
<dbReference type="InterPro" id="IPR041404">
    <property type="entry name" value="DUF5588"/>
</dbReference>
<sequence>MDLSFNFSDEDFIAEEDLKRSKKGLTCSSYEARLDTPEWFFLSNEEVNPKLILNRLKFRGDYDYARKQMDEAISEYLALLDAMREGKGNLPLKREVLESLSRSYLKTNKPNGGEEALKYALLFHSTSNPVNPCNLFASFDLLTLVYLFLGNQPQMAHYCIIQMLHHRPLTPRVWGLLGDSYSTKDDTKAAASWLRAIGLYESVNKTVGPIVKEQNGKFIDALKNKVEGKELDEGLLSDLRRQMTKDLVNEIGEQRGEDFQDLGASKRMKPLEEGIQSPPPDDDSMRDFDINWDLVVAFEKKWFSF</sequence>
<feature type="region of interest" description="Disordered" evidence="1">
    <location>
        <begin position="262"/>
        <end position="283"/>
    </location>
</feature>